<dbReference type="RefSeq" id="WP_209524381.1">
    <property type="nucleotide sequence ID" value="NZ_JAEEGA010000001.1"/>
</dbReference>
<reference evidence="2" key="1">
    <citation type="submission" date="2020-12" db="EMBL/GenBank/DDBJ databases">
        <title>Vagococcus allomyrinae sp. nov. and Enterococcus lavae sp. nov., isolated from the larvae of Allomyrina dichotoma.</title>
        <authorList>
            <person name="Lee S.D."/>
        </authorList>
    </citation>
    <scope>NUCLEOTIDE SEQUENCE</scope>
    <source>
        <strain evidence="2">BWB3-3</strain>
    </source>
</reference>
<evidence type="ECO:0000313" key="2">
    <source>
        <dbReference type="EMBL" id="MBP1039476.1"/>
    </source>
</evidence>
<keyword evidence="3" id="KW-1185">Reference proteome</keyword>
<name>A0A940STW1_9ENTE</name>
<evidence type="ECO:0000256" key="1">
    <source>
        <dbReference type="SAM" id="MobiDB-lite"/>
    </source>
</evidence>
<gene>
    <name evidence="2" type="ORF">I6N95_00510</name>
</gene>
<dbReference type="AlphaFoldDB" id="A0A940STW1"/>
<evidence type="ECO:0000313" key="3">
    <source>
        <dbReference type="Proteomes" id="UP000674938"/>
    </source>
</evidence>
<comment type="caution">
    <text evidence="2">The sequence shown here is derived from an EMBL/GenBank/DDBJ whole genome shotgun (WGS) entry which is preliminary data.</text>
</comment>
<organism evidence="2 3">
    <name type="scientific">Vagococcus allomyrinae</name>
    <dbReference type="NCBI Taxonomy" id="2794353"/>
    <lineage>
        <taxon>Bacteria</taxon>
        <taxon>Bacillati</taxon>
        <taxon>Bacillota</taxon>
        <taxon>Bacilli</taxon>
        <taxon>Lactobacillales</taxon>
        <taxon>Enterococcaceae</taxon>
        <taxon>Vagococcus</taxon>
    </lineage>
</organism>
<dbReference type="SUPFAM" id="SSF48208">
    <property type="entry name" value="Six-hairpin glycosidases"/>
    <property type="match status" value="1"/>
</dbReference>
<dbReference type="Proteomes" id="UP000674938">
    <property type="component" value="Unassembled WGS sequence"/>
</dbReference>
<feature type="region of interest" description="Disordered" evidence="1">
    <location>
        <begin position="36"/>
        <end position="58"/>
    </location>
</feature>
<dbReference type="InterPro" id="IPR008928">
    <property type="entry name" value="6-hairpin_glycosidase_sf"/>
</dbReference>
<dbReference type="Gene3D" id="1.50.10.10">
    <property type="match status" value="1"/>
</dbReference>
<protein>
    <recommendedName>
        <fullName evidence="4">Glycosyl hydrolase</fullName>
    </recommendedName>
</protein>
<dbReference type="InterPro" id="IPR012341">
    <property type="entry name" value="6hp_glycosidase-like_sf"/>
</dbReference>
<dbReference type="GO" id="GO:0005975">
    <property type="term" value="P:carbohydrate metabolic process"/>
    <property type="evidence" value="ECO:0007669"/>
    <property type="project" value="InterPro"/>
</dbReference>
<evidence type="ECO:0008006" key="4">
    <source>
        <dbReference type="Google" id="ProtNLM"/>
    </source>
</evidence>
<accession>A0A940STW1</accession>
<proteinExistence type="predicted"/>
<dbReference type="EMBL" id="JAEEGA010000001">
    <property type="protein sequence ID" value="MBP1039476.1"/>
    <property type="molecule type" value="Genomic_DNA"/>
</dbReference>
<sequence>MKKKSKALAVLLFLMFAAILFFSVLHISTKREETPISLPAPDDHEAENTSVSRQPPLDVNHGDVKIDRLLAFIKDNMMDQYGVFTNYQQTKEDQEVATGHEILSESAGFMMAFAVSAQMEELFQSEVSKMQRTFDNGSFFSYRYSPLKGKLFPVNAAVDDLRIIRVMDHAADVFEDSSWRNLSQTYAKRFSQTNLIDDHLIDFYDGSSKQKSQHITLCYIDLAALKLLPLNEKSLKQLLTTQEKILTEGYLSDEFPLYQTRYNYETKGYEDSQQINIVESLISLLHLVRQEKQQPESIAFLKSQTAKGKLYNRYSQDGQVVDDNQSTAAYALTAIIAARLGDVDFYQTAIKQMEKFQVTDSSSLFYGAFGNAASQEFYSFDNLLALLAYQANPTA</sequence>